<reference evidence="1" key="1">
    <citation type="submission" date="2021-02" db="EMBL/GenBank/DDBJ databases">
        <authorList>
            <person name="Nowell W R."/>
        </authorList>
    </citation>
    <scope>NUCLEOTIDE SEQUENCE</scope>
</reference>
<accession>A0A814E8R3</accession>
<protein>
    <recommendedName>
        <fullName evidence="4">F-box domain-containing protein</fullName>
    </recommendedName>
</protein>
<name>A0A814E8R3_9BILA</name>
<organism evidence="1 3">
    <name type="scientific">Rotaria sordida</name>
    <dbReference type="NCBI Taxonomy" id="392033"/>
    <lineage>
        <taxon>Eukaryota</taxon>
        <taxon>Metazoa</taxon>
        <taxon>Spiralia</taxon>
        <taxon>Gnathifera</taxon>
        <taxon>Rotifera</taxon>
        <taxon>Eurotatoria</taxon>
        <taxon>Bdelloidea</taxon>
        <taxon>Philodinida</taxon>
        <taxon>Philodinidae</taxon>
        <taxon>Rotaria</taxon>
    </lineage>
</organism>
<dbReference type="Proteomes" id="UP000663882">
    <property type="component" value="Unassembled WGS sequence"/>
</dbReference>
<evidence type="ECO:0000313" key="3">
    <source>
        <dbReference type="Proteomes" id="UP000663882"/>
    </source>
</evidence>
<evidence type="ECO:0000313" key="2">
    <source>
        <dbReference type="EMBL" id="CAF3837483.1"/>
    </source>
</evidence>
<dbReference type="OrthoDB" id="10017510at2759"/>
<dbReference type="AlphaFoldDB" id="A0A814E8R3"/>
<dbReference type="EMBL" id="CAJNOO010000514">
    <property type="protein sequence ID" value="CAF0966105.1"/>
    <property type="molecule type" value="Genomic_DNA"/>
</dbReference>
<evidence type="ECO:0000313" key="1">
    <source>
        <dbReference type="EMBL" id="CAF0966105.1"/>
    </source>
</evidence>
<proteinExistence type="predicted"/>
<comment type="caution">
    <text evidence="1">The sequence shown here is derived from an EMBL/GenBank/DDBJ whole genome shotgun (WGS) entry which is preliminary data.</text>
</comment>
<dbReference type="Proteomes" id="UP000663823">
    <property type="component" value="Unassembled WGS sequence"/>
</dbReference>
<dbReference type="EMBL" id="CAJOAX010003124">
    <property type="protein sequence ID" value="CAF3837483.1"/>
    <property type="molecule type" value="Genomic_DNA"/>
</dbReference>
<gene>
    <name evidence="2" type="ORF">OTI717_LOCUS20372</name>
    <name evidence="1" type="ORF">RFH988_LOCUS12380</name>
</gene>
<sequence>MYSVKRKQSFDDRSNKETNKLQCKFDQKITSIENLSIEMFYEIFDYLNGYEIYQAFSNLNHHFQQLINSSSLLLKFKINSPSAELYKQLTLINKHKILSFNIRLTYKSSELFTSYLIDSSLDHLESLVLIEFKTTILISLLMKLTCLPRLFSLTIRTFDTWYELSEIYCLIFALPKLIYIKCSPSEVGGAISLPIATNQKSSTIEYIVIDHFCTLPELCAILSHIPQLRYCHFREVYDADPMNIDTTIQIKLFNVICISMKDCEIKFNTFEQLIREIECPLQVLHITNTYDENNYLDANRWKILILNYLPHLKEFSLTYNTDIGNKSVIQLDFERVKSFTSLFWIERKLILGIKISRYHIIYSIHPFKKRWYNINSFIDFSKCTQLTMTYVPDDEHMEFFMNSICTVLSIVKIYHLEFSKRTIISSSLMKILTVLPELDSLKITSLSISQTRYSFIDDQNFRLVSYHNKITKVYLENVKKSEEVYFLLKLCLRMKYLKVNFIYNVDYKLFFRNFLRTITINRHQYIQSLYFQGSKTDFQIINELKEMINREKLLRQFTINRVLNYIHLEWNLI</sequence>
<evidence type="ECO:0008006" key="4">
    <source>
        <dbReference type="Google" id="ProtNLM"/>
    </source>
</evidence>